<evidence type="ECO:0000259" key="1">
    <source>
        <dbReference type="Pfam" id="PF02470"/>
    </source>
</evidence>
<evidence type="ECO:0000259" key="2">
    <source>
        <dbReference type="Pfam" id="PF11887"/>
    </source>
</evidence>
<dbReference type="InterPro" id="IPR003399">
    <property type="entry name" value="Mce/MlaD"/>
</dbReference>
<dbReference type="InterPro" id="IPR052336">
    <property type="entry name" value="MlaD_Phospholipid_Transporter"/>
</dbReference>
<evidence type="ECO:0000313" key="4">
    <source>
        <dbReference type="Proteomes" id="UP000238362"/>
    </source>
</evidence>
<evidence type="ECO:0000313" key="3">
    <source>
        <dbReference type="EMBL" id="PRX43663.1"/>
    </source>
</evidence>
<feature type="domain" description="Mammalian cell entry C-terminal" evidence="2">
    <location>
        <begin position="119"/>
        <end position="307"/>
    </location>
</feature>
<accession>A0A2T0LL41</accession>
<dbReference type="PANTHER" id="PTHR33371">
    <property type="entry name" value="INTERMEMBRANE PHOSPHOLIPID TRANSPORT SYSTEM BINDING PROTEIN MLAD-RELATED"/>
    <property type="match status" value="1"/>
</dbReference>
<reference evidence="3 4" key="1">
    <citation type="submission" date="2018-03" db="EMBL/GenBank/DDBJ databases">
        <title>Genomic Encyclopedia of Type Strains, Phase III (KMG-III): the genomes of soil and plant-associated and newly described type strains.</title>
        <authorList>
            <person name="Whitman W."/>
        </authorList>
    </citation>
    <scope>NUCLEOTIDE SEQUENCE [LARGE SCALE GENOMIC DNA]</scope>
    <source>
        <strain evidence="3 4">CGMCC 4.7125</strain>
    </source>
</reference>
<dbReference type="OrthoDB" id="4516955at2"/>
<dbReference type="RefSeq" id="WP_106182251.1">
    <property type="nucleotide sequence ID" value="NZ_PVNH01000014.1"/>
</dbReference>
<organism evidence="3 4">
    <name type="scientific">Prauserella shujinwangii</name>
    <dbReference type="NCBI Taxonomy" id="1453103"/>
    <lineage>
        <taxon>Bacteria</taxon>
        <taxon>Bacillati</taxon>
        <taxon>Actinomycetota</taxon>
        <taxon>Actinomycetes</taxon>
        <taxon>Pseudonocardiales</taxon>
        <taxon>Pseudonocardiaceae</taxon>
        <taxon>Prauserella</taxon>
    </lineage>
</organism>
<dbReference type="AlphaFoldDB" id="A0A2T0LL41"/>
<dbReference type="NCBIfam" id="TIGR00996">
    <property type="entry name" value="Mtu_fam_mce"/>
    <property type="match status" value="1"/>
</dbReference>
<dbReference type="InterPro" id="IPR024516">
    <property type="entry name" value="Mce_C"/>
</dbReference>
<dbReference type="PANTHER" id="PTHR33371:SF4">
    <property type="entry name" value="INTERMEMBRANE PHOSPHOLIPID TRANSPORT SYSTEM BINDING PROTEIN MLAD"/>
    <property type="match status" value="1"/>
</dbReference>
<sequence>MTRRPRPRARRLRRLLALAVAAVLAASATLVVLDPRRDQRFTAFFTAAVGIYPGSDVRVLGVPVGTVDAVEPSGRDVRVVLSVDPDVAVPAGARALVVTPSLVSDRYVQLSPVHTGGPTLPDGAVLGTDRTAVPVEIDEVFGSLDRLTTALGPDGANGGGALGDLLATGAEYLDGNGEQAGRMVRELGKAARTLNGTQDDFFATVDGLQRFTTMLAESDAQVARFERLLATVSGYLADDRDEFGAALHELAGALDTVAEFVRGNRARLRSNVDKLASVTGTLVRQRDSLAMALDEAPGALRRVLAAYDERTGTLDSRVNLNEFSMGSVLPLPTTGGN</sequence>
<proteinExistence type="predicted"/>
<name>A0A2T0LL41_9PSEU</name>
<dbReference type="Pfam" id="PF11887">
    <property type="entry name" value="Mce4_CUP1"/>
    <property type="match status" value="1"/>
</dbReference>
<gene>
    <name evidence="3" type="ORF">B0I33_114124</name>
</gene>
<dbReference type="Proteomes" id="UP000238362">
    <property type="component" value="Unassembled WGS sequence"/>
</dbReference>
<keyword evidence="4" id="KW-1185">Reference proteome</keyword>
<comment type="caution">
    <text evidence="3">The sequence shown here is derived from an EMBL/GenBank/DDBJ whole genome shotgun (WGS) entry which is preliminary data.</text>
</comment>
<dbReference type="Pfam" id="PF02470">
    <property type="entry name" value="MlaD"/>
    <property type="match status" value="1"/>
</dbReference>
<dbReference type="GO" id="GO:0005576">
    <property type="term" value="C:extracellular region"/>
    <property type="evidence" value="ECO:0007669"/>
    <property type="project" value="TreeGrafter"/>
</dbReference>
<dbReference type="InterPro" id="IPR005693">
    <property type="entry name" value="Mce"/>
</dbReference>
<protein>
    <submittedName>
        <fullName evidence="3">Virulence factor Mce-like protein</fullName>
    </submittedName>
</protein>
<dbReference type="EMBL" id="PVNH01000014">
    <property type="protein sequence ID" value="PRX43663.1"/>
    <property type="molecule type" value="Genomic_DNA"/>
</dbReference>
<feature type="domain" description="Mce/MlaD" evidence="1">
    <location>
        <begin position="39"/>
        <end position="112"/>
    </location>
</feature>